<dbReference type="PANTHER" id="PTHR43182:SF1">
    <property type="entry name" value="COBALT-PRECORRIN-7 C(5)-METHYLTRANSFERASE"/>
    <property type="match status" value="1"/>
</dbReference>
<dbReference type="SUPFAM" id="SSF53790">
    <property type="entry name" value="Tetrapyrrole methylase"/>
    <property type="match status" value="1"/>
</dbReference>
<name>A0A938X0F5_9CLOT</name>
<dbReference type="GO" id="GO:0016994">
    <property type="term" value="F:precorrin-6A reductase activity"/>
    <property type="evidence" value="ECO:0007669"/>
    <property type="project" value="UniProtKB-EC"/>
</dbReference>
<evidence type="ECO:0000313" key="8">
    <source>
        <dbReference type="Proteomes" id="UP000713880"/>
    </source>
</evidence>
<evidence type="ECO:0000256" key="4">
    <source>
        <dbReference type="ARBA" id="ARBA00022679"/>
    </source>
</evidence>
<keyword evidence="5" id="KW-0949">S-adenosyl-L-methionine</keyword>
<sequence>MTEKKILIFGGTTEGRKLTEYLAARKVRVHVCVATAYGESLLPESESVTAESSRMDVSEMCHRIREYEPAFVVDATHPYAREVSRNIKQACESCGKPYLRLLREAGTFLPEHDMAKDGTAAGPDGRTVWVESAKEAAEYLADKEGKILLTTGSKELEAFTRIPDYRERVYARVLSLPSVVEKCHGLGLEGRHLICMQGPFSAELNLAMLREFQIRFLVTKEAGSTGGFPEKREAAEKAGAVLVVIGRTEEREGFLEEELYAYLKQELSLSDSWELAIVGIGMGAEESLTLEAKKACREAGLLIGARRMLEAVAIEGQVTEEAYLPGDILAAVKRHPLIRKAAVVLSGDPGFYSGAKRLLEALQEEPDFQVRVVPGISSVSYFCAKLHTSWEDAAVLSLHGREDNLIWAVEWHKKTIVLGSGAESVRKICETLKVYGYGALAVTAGARLSYPEEDIRKGSAEEMSSYESEGPVILLIENPDGGESAYGPGVPDEAFVRGKVPMTKEEIRCIALSKLRLGETSVAYDIGAGTGSVAVEAARMAFRGRVYAVERNPEGLKLIRENQEALRAAGLTVIPGEAPEALEDLPAPDQVFIGGSGGRLSEILAAVLRKNPRVRVVITAISLETVAEAKACMEKIRHREEDVVQVSVSRARKAGNYHLMTGLNPVWIFSFTCDEEEQ</sequence>
<dbReference type="InterPro" id="IPR050714">
    <property type="entry name" value="Cobalamin_biosynth_MTase"/>
</dbReference>
<reference evidence="7" key="1">
    <citation type="submission" date="2020-08" db="EMBL/GenBank/DDBJ databases">
        <authorList>
            <person name="Cejkova D."/>
            <person name="Kubasova T."/>
            <person name="Jahodarova E."/>
            <person name="Rychlik I."/>
        </authorList>
    </citation>
    <scope>NUCLEOTIDE SEQUENCE</scope>
    <source>
        <strain evidence="7">An420c</strain>
    </source>
</reference>
<gene>
    <name evidence="7" type="primary">cobK</name>
    <name evidence="7" type="ORF">H6A13_01060</name>
</gene>
<dbReference type="NCBIfam" id="TIGR02469">
    <property type="entry name" value="CbiT"/>
    <property type="match status" value="1"/>
</dbReference>
<dbReference type="RefSeq" id="WP_204907765.1">
    <property type="nucleotide sequence ID" value="NZ_JACJLV010000002.1"/>
</dbReference>
<dbReference type="InterPro" id="IPR003723">
    <property type="entry name" value="Precorrin-6x_reduct"/>
</dbReference>
<evidence type="ECO:0000256" key="1">
    <source>
        <dbReference type="ARBA" id="ARBA00004953"/>
    </source>
</evidence>
<proteinExistence type="predicted"/>
<dbReference type="CDD" id="cd02440">
    <property type="entry name" value="AdoMet_MTases"/>
    <property type="match status" value="1"/>
</dbReference>
<dbReference type="Pfam" id="PF02571">
    <property type="entry name" value="CbiJ"/>
    <property type="match status" value="1"/>
</dbReference>
<evidence type="ECO:0000256" key="2">
    <source>
        <dbReference type="ARBA" id="ARBA00022573"/>
    </source>
</evidence>
<dbReference type="PANTHER" id="PTHR43182">
    <property type="entry name" value="COBALT-PRECORRIN-6B C(15)-METHYLTRANSFERASE (DECARBOXYLATING)"/>
    <property type="match status" value="1"/>
</dbReference>
<comment type="pathway">
    <text evidence="1">Cofactor biosynthesis; adenosylcobalamin biosynthesis.</text>
</comment>
<dbReference type="EMBL" id="JACJLV010000002">
    <property type="protein sequence ID" value="MBM6825696.1"/>
    <property type="molecule type" value="Genomic_DNA"/>
</dbReference>
<reference evidence="7" key="2">
    <citation type="journal article" date="2021" name="Sci. Rep.">
        <title>The distribution of antibiotic resistance genes in chicken gut microbiota commensals.</title>
        <authorList>
            <person name="Juricova H."/>
            <person name="Matiasovicova J."/>
            <person name="Kubasova T."/>
            <person name="Cejkova D."/>
            <person name="Rychlik I."/>
        </authorList>
    </citation>
    <scope>NUCLEOTIDE SEQUENCE</scope>
    <source>
        <strain evidence="7">An420c</strain>
    </source>
</reference>
<keyword evidence="3" id="KW-0489">Methyltransferase</keyword>
<dbReference type="SUPFAM" id="SSF53335">
    <property type="entry name" value="S-adenosyl-L-methionine-dependent methyltransferases"/>
    <property type="match status" value="1"/>
</dbReference>
<keyword evidence="8" id="KW-1185">Reference proteome</keyword>
<evidence type="ECO:0000313" key="7">
    <source>
        <dbReference type="EMBL" id="MBM6825696.1"/>
    </source>
</evidence>
<keyword evidence="7" id="KW-0560">Oxidoreductase</keyword>
<organism evidence="7 8">
    <name type="scientific">Mordavella massiliensis</name>
    <dbReference type="NCBI Taxonomy" id="1871024"/>
    <lineage>
        <taxon>Bacteria</taxon>
        <taxon>Bacillati</taxon>
        <taxon>Bacillota</taxon>
        <taxon>Clostridia</taxon>
        <taxon>Eubacteriales</taxon>
        <taxon>Clostridiaceae</taxon>
        <taxon>Mordavella</taxon>
    </lineage>
</organism>
<dbReference type="InterPro" id="IPR014008">
    <property type="entry name" value="Cbl_synth_MTase_CbiT"/>
</dbReference>
<dbReference type="EC" id="1.3.1.54" evidence="7"/>
<keyword evidence="4" id="KW-0808">Transferase</keyword>
<dbReference type="Pfam" id="PF00590">
    <property type="entry name" value="TP_methylase"/>
    <property type="match status" value="1"/>
</dbReference>
<feature type="domain" description="Tetrapyrrole methylase" evidence="6">
    <location>
        <begin position="275"/>
        <end position="463"/>
    </location>
</feature>
<dbReference type="InterPro" id="IPR035996">
    <property type="entry name" value="4pyrrol_Methylase_sf"/>
</dbReference>
<comment type="caution">
    <text evidence="7">The sequence shown here is derived from an EMBL/GenBank/DDBJ whole genome shotgun (WGS) entry which is preliminary data.</text>
</comment>
<dbReference type="GO" id="GO:0032259">
    <property type="term" value="P:methylation"/>
    <property type="evidence" value="ECO:0007669"/>
    <property type="project" value="UniProtKB-KW"/>
</dbReference>
<dbReference type="Proteomes" id="UP000713880">
    <property type="component" value="Unassembled WGS sequence"/>
</dbReference>
<dbReference type="NCBIfam" id="TIGR00715">
    <property type="entry name" value="precor6x_red"/>
    <property type="match status" value="1"/>
</dbReference>
<dbReference type="Gene3D" id="3.40.1010.10">
    <property type="entry name" value="Cobalt-precorrin-4 Transmethylase, Domain 1"/>
    <property type="match status" value="1"/>
</dbReference>
<dbReference type="Gene3D" id="3.40.50.150">
    <property type="entry name" value="Vaccinia Virus protein VP39"/>
    <property type="match status" value="1"/>
</dbReference>
<keyword evidence="2" id="KW-0169">Cobalamin biosynthesis</keyword>
<dbReference type="NCBIfam" id="TIGR02467">
    <property type="entry name" value="CbiE"/>
    <property type="match status" value="1"/>
</dbReference>
<dbReference type="InterPro" id="IPR012818">
    <property type="entry name" value="CbiE"/>
</dbReference>
<dbReference type="InterPro" id="IPR000878">
    <property type="entry name" value="4pyrrol_Mease"/>
</dbReference>
<dbReference type="GO" id="GO:0008276">
    <property type="term" value="F:protein methyltransferase activity"/>
    <property type="evidence" value="ECO:0007669"/>
    <property type="project" value="InterPro"/>
</dbReference>
<protein>
    <submittedName>
        <fullName evidence="7">Precorrin-6A reductase</fullName>
        <ecNumber evidence="7">1.3.1.54</ecNumber>
    </submittedName>
</protein>
<evidence type="ECO:0000256" key="3">
    <source>
        <dbReference type="ARBA" id="ARBA00022603"/>
    </source>
</evidence>
<dbReference type="GO" id="GO:0009236">
    <property type="term" value="P:cobalamin biosynthetic process"/>
    <property type="evidence" value="ECO:0007669"/>
    <property type="project" value="UniProtKB-KW"/>
</dbReference>
<dbReference type="InterPro" id="IPR014777">
    <property type="entry name" value="4pyrrole_Mease_sub1"/>
</dbReference>
<evidence type="ECO:0000256" key="5">
    <source>
        <dbReference type="ARBA" id="ARBA00022691"/>
    </source>
</evidence>
<dbReference type="PROSITE" id="PS51014">
    <property type="entry name" value="COBK_CBIJ"/>
    <property type="match status" value="1"/>
</dbReference>
<dbReference type="CDD" id="cd11644">
    <property type="entry name" value="Precorrin-6Y-MT"/>
    <property type="match status" value="1"/>
</dbReference>
<dbReference type="AlphaFoldDB" id="A0A938X0F5"/>
<accession>A0A938X0F5</accession>
<dbReference type="InterPro" id="IPR029063">
    <property type="entry name" value="SAM-dependent_MTases_sf"/>
</dbReference>
<evidence type="ECO:0000259" key="6">
    <source>
        <dbReference type="Pfam" id="PF00590"/>
    </source>
</evidence>